<dbReference type="InterPro" id="IPR044692">
    <property type="entry name" value="WPP1/2/3"/>
</dbReference>
<feature type="compositionally biased region" description="Low complexity" evidence="5">
    <location>
        <begin position="124"/>
        <end position="157"/>
    </location>
</feature>
<evidence type="ECO:0000256" key="3">
    <source>
        <dbReference type="ARBA" id="ARBA00022490"/>
    </source>
</evidence>
<sequence length="157" mass="16858">MEKMNISLSIWPPTQRTRDAVINRLIETLTAPSILSKRYGSLPTEVASFAAKSIEEEAFVIASSTISVTNLNQQQQEEESSNKEDDGIEILQIYSKEISKRMLEVVKANAAVAVTSPVKMESNDSVGSTTTTAAVAGSDAAATETSEEISSNEPESS</sequence>
<feature type="region of interest" description="Disordered" evidence="5">
    <location>
        <begin position="119"/>
        <end position="157"/>
    </location>
</feature>
<dbReference type="STRING" id="218851.A0A2G5C8C2"/>
<evidence type="ECO:0000313" key="8">
    <source>
        <dbReference type="Proteomes" id="UP000230069"/>
    </source>
</evidence>
<proteinExistence type="predicted"/>
<reference evidence="7 8" key="1">
    <citation type="submission" date="2017-09" db="EMBL/GenBank/DDBJ databases">
        <title>WGS assembly of Aquilegia coerulea Goldsmith.</title>
        <authorList>
            <person name="Hodges S."/>
            <person name="Kramer E."/>
            <person name="Nordborg M."/>
            <person name="Tomkins J."/>
            <person name="Borevitz J."/>
            <person name="Derieg N."/>
            <person name="Yan J."/>
            <person name="Mihaltcheva S."/>
            <person name="Hayes R.D."/>
            <person name="Rokhsar D."/>
        </authorList>
    </citation>
    <scope>NUCLEOTIDE SEQUENCE [LARGE SCALE GENOMIC DNA]</scope>
    <source>
        <strain evidence="8">cv. Goldsmith</strain>
    </source>
</reference>
<dbReference type="InParanoid" id="A0A2G5C8C2"/>
<name>A0A2G5C8C2_AQUCA</name>
<keyword evidence="3" id="KW-0963">Cytoplasm</keyword>
<dbReference type="FunCoup" id="A0A2G5C8C2">
    <property type="interactions" value="1968"/>
</dbReference>
<dbReference type="PANTHER" id="PTHR34362">
    <property type="entry name" value="WPP DOMAIN-CONTAINING PROTEIN 1-RELATED"/>
    <property type="match status" value="1"/>
</dbReference>
<dbReference type="Proteomes" id="UP000230069">
    <property type="component" value="Unassembled WGS sequence"/>
</dbReference>
<evidence type="ECO:0000256" key="5">
    <source>
        <dbReference type="SAM" id="MobiDB-lite"/>
    </source>
</evidence>
<evidence type="ECO:0000256" key="1">
    <source>
        <dbReference type="ARBA" id="ARBA00004123"/>
    </source>
</evidence>
<evidence type="ECO:0000256" key="4">
    <source>
        <dbReference type="ARBA" id="ARBA00023242"/>
    </source>
</evidence>
<dbReference type="GO" id="GO:0000278">
    <property type="term" value="P:mitotic cell cycle"/>
    <property type="evidence" value="ECO:0007669"/>
    <property type="project" value="InterPro"/>
</dbReference>
<dbReference type="GO" id="GO:0048527">
    <property type="term" value="P:lateral root development"/>
    <property type="evidence" value="ECO:0007669"/>
    <property type="project" value="InterPro"/>
</dbReference>
<dbReference type="InterPro" id="IPR025265">
    <property type="entry name" value="WPP_dom"/>
</dbReference>
<dbReference type="Gene3D" id="1.10.246.200">
    <property type="entry name" value="WPP domain"/>
    <property type="match status" value="1"/>
</dbReference>
<keyword evidence="8" id="KW-1185">Reference proteome</keyword>
<evidence type="ECO:0000313" key="7">
    <source>
        <dbReference type="EMBL" id="PIA27037.1"/>
    </source>
</evidence>
<dbReference type="GO" id="GO:0005737">
    <property type="term" value="C:cytoplasm"/>
    <property type="evidence" value="ECO:0007669"/>
    <property type="project" value="UniProtKB-SubCell"/>
</dbReference>
<keyword evidence="4" id="KW-0539">Nucleus</keyword>
<dbReference type="InterPro" id="IPR038214">
    <property type="entry name" value="WPP_sf"/>
</dbReference>
<evidence type="ECO:0000256" key="2">
    <source>
        <dbReference type="ARBA" id="ARBA00004496"/>
    </source>
</evidence>
<dbReference type="EMBL" id="KZ305100">
    <property type="protein sequence ID" value="PIA27037.1"/>
    <property type="molecule type" value="Genomic_DNA"/>
</dbReference>
<feature type="domain" description="WPP" evidence="6">
    <location>
        <begin position="7"/>
        <end position="113"/>
    </location>
</feature>
<accession>A0A2G5C8C2</accession>
<dbReference type="PANTHER" id="PTHR34362:SF1">
    <property type="entry name" value="WPP DOMAIN-CONTAINING PROTEIN 1-RELATED"/>
    <property type="match status" value="1"/>
</dbReference>
<dbReference type="Pfam" id="PF13943">
    <property type="entry name" value="WPP"/>
    <property type="match status" value="1"/>
</dbReference>
<dbReference type="GO" id="GO:0005634">
    <property type="term" value="C:nucleus"/>
    <property type="evidence" value="ECO:0007669"/>
    <property type="project" value="UniProtKB-SubCell"/>
</dbReference>
<organism evidence="7 8">
    <name type="scientific">Aquilegia coerulea</name>
    <name type="common">Rocky mountain columbine</name>
    <dbReference type="NCBI Taxonomy" id="218851"/>
    <lineage>
        <taxon>Eukaryota</taxon>
        <taxon>Viridiplantae</taxon>
        <taxon>Streptophyta</taxon>
        <taxon>Embryophyta</taxon>
        <taxon>Tracheophyta</taxon>
        <taxon>Spermatophyta</taxon>
        <taxon>Magnoliopsida</taxon>
        <taxon>Ranunculales</taxon>
        <taxon>Ranunculaceae</taxon>
        <taxon>Thalictroideae</taxon>
        <taxon>Aquilegia</taxon>
    </lineage>
</organism>
<gene>
    <name evidence="7" type="ORF">AQUCO_08300014v1</name>
</gene>
<dbReference type="OrthoDB" id="1927559at2759"/>
<comment type="subcellular location">
    <subcellularLocation>
        <location evidence="2">Cytoplasm</location>
    </subcellularLocation>
    <subcellularLocation>
        <location evidence="1">Nucleus</location>
    </subcellularLocation>
</comment>
<evidence type="ECO:0000259" key="6">
    <source>
        <dbReference type="Pfam" id="PF13943"/>
    </source>
</evidence>
<dbReference type="AlphaFoldDB" id="A0A2G5C8C2"/>
<protein>
    <recommendedName>
        <fullName evidence="6">WPP domain-containing protein</fullName>
    </recommendedName>
</protein>